<accession>A0AAU9RZW1</accession>
<keyword evidence="2" id="KW-1185">Reference proteome</keyword>
<dbReference type="EMBL" id="OU466859">
    <property type="protein sequence ID" value="CAH2052488.1"/>
    <property type="molecule type" value="Genomic_DNA"/>
</dbReference>
<protein>
    <recommendedName>
        <fullName evidence="3">MATE efflux family protein</fullName>
    </recommendedName>
</protein>
<reference evidence="1 2" key="1">
    <citation type="submission" date="2022-03" db="EMBL/GenBank/DDBJ databases">
        <authorList>
            <person name="Nunn A."/>
            <person name="Chopra R."/>
            <person name="Nunn A."/>
            <person name="Contreras Garrido A."/>
        </authorList>
    </citation>
    <scope>NUCLEOTIDE SEQUENCE [LARGE SCALE GENOMIC DNA]</scope>
</reference>
<evidence type="ECO:0000313" key="1">
    <source>
        <dbReference type="EMBL" id="CAH2052488.1"/>
    </source>
</evidence>
<name>A0AAU9RZW1_THLAR</name>
<proteinExistence type="predicted"/>
<gene>
    <name evidence="1" type="ORF">TAV2_LOCUS9937</name>
</gene>
<dbReference type="AlphaFoldDB" id="A0AAU9RZW1"/>
<evidence type="ECO:0008006" key="3">
    <source>
        <dbReference type="Google" id="ProtNLM"/>
    </source>
</evidence>
<organism evidence="1 2">
    <name type="scientific">Thlaspi arvense</name>
    <name type="common">Field penny-cress</name>
    <dbReference type="NCBI Taxonomy" id="13288"/>
    <lineage>
        <taxon>Eukaryota</taxon>
        <taxon>Viridiplantae</taxon>
        <taxon>Streptophyta</taxon>
        <taxon>Embryophyta</taxon>
        <taxon>Tracheophyta</taxon>
        <taxon>Spermatophyta</taxon>
        <taxon>Magnoliopsida</taxon>
        <taxon>eudicotyledons</taxon>
        <taxon>Gunneridae</taxon>
        <taxon>Pentapetalae</taxon>
        <taxon>rosids</taxon>
        <taxon>malvids</taxon>
        <taxon>Brassicales</taxon>
        <taxon>Brassicaceae</taxon>
        <taxon>Thlaspideae</taxon>
        <taxon>Thlaspi</taxon>
    </lineage>
</organism>
<sequence length="112" mass="12207">MEDPLLSADKKSITGNLKLAPTWRMDFTAELKNVSRMAAPMATVTVSQFLLPVISVMVAGHRGELQLSGVALATSFANVSGFSIMVTKYPPFIPISRSYTSLRKRVVLGFKC</sequence>
<evidence type="ECO:0000313" key="2">
    <source>
        <dbReference type="Proteomes" id="UP000836841"/>
    </source>
</evidence>
<dbReference type="Proteomes" id="UP000836841">
    <property type="component" value="Chromosome 3"/>
</dbReference>